<dbReference type="AlphaFoldDB" id="A0A224Z0W6"/>
<evidence type="ECO:0000313" key="2">
    <source>
        <dbReference type="EMBL" id="MAA19660.1"/>
    </source>
</evidence>
<dbReference type="PANTHER" id="PTHR46579">
    <property type="entry name" value="F5/8 TYPE C DOMAIN-CONTAINING PROTEIN-RELATED"/>
    <property type="match status" value="1"/>
</dbReference>
<sequence length="742" mass="83436">MPEDDSCGPETNAATSEEPVQSGSEQSAQDLLLMVLNFALEFGLSWKAVEALQRLIVHILDRYDVPTSKYMFKKQVGASIRDARFHFYCAPCMNSLGETSGDLQQRNNFQASCSTCHKSYSGRTLVLDGNFFITLPIVQQLSSLLCDQGVANALVKKLQSINDQDRARDGLADVSEVGDITDGSMYQELRQELEEGDLTITFNADGSPVFKSSKFSIWPIQISLNELPPQLRCKNIIVSALWYGQSHPDMVLLLESFVQQFRDINANLGVTWMAGTRTMHSKVYCLSCCADAPARAMLQNFTQYNGYYGCGWCLHEGKTVDGTVKYPMDVTVKRERNAQKTEQHMKKASRLRQVYKGVKGPTPLINLPHFDVIWGFTPDYMHCVLLGVSRHFTELWLSAVNEPYYVGSPQVFAVIDERLCATKPHQSVSRLPRSLSVRKYWKASEWQQWLLYCSLPCLEGLLPARFFKHFSLLVQGIALLLQDTVSTDEITASTNCLAQFVVDVQFLYGVKHMTYNVHQLLHISKSVVLQGPLWAHSCFSFESNIGHLKELVQSAKGVPIQIVERILMGSKYKSLCAQASPRTLRFLAKPGRSSTEAITLISKPREVPQPLLGFVKDQLHDIISGPVSEHDRVIVAGNTFHSEQYTRPSKTDSTALVAGQGDCLKIKHIVSFKDVTNFTRIFIVSHRFYSECAYDTHHVLECQRADQLILAELSKNVAPCTYMECGRKIFFVRLAQKTMLAS</sequence>
<reference evidence="2" key="1">
    <citation type="journal article" date="2017" name="Parasit. Vectors">
        <title>Sialotranscriptomics of Rhipicephalus zambeziensis reveals intricate expression profiles of secretory proteins and suggests tight temporal transcriptional regulation during blood-feeding.</title>
        <authorList>
            <person name="de Castro M.H."/>
            <person name="de Klerk D."/>
            <person name="Pienaar R."/>
            <person name="Rees D.J.G."/>
            <person name="Mans B.J."/>
        </authorList>
    </citation>
    <scope>NUCLEOTIDE SEQUENCE</scope>
    <source>
        <tissue evidence="2">Salivary glands</tissue>
    </source>
</reference>
<feature type="region of interest" description="Disordered" evidence="1">
    <location>
        <begin position="1"/>
        <end position="23"/>
    </location>
</feature>
<dbReference type="PANTHER" id="PTHR46579:SF1">
    <property type="entry name" value="F5_8 TYPE C DOMAIN-CONTAINING PROTEIN"/>
    <property type="match status" value="1"/>
</dbReference>
<proteinExistence type="predicted"/>
<organism evidence="2">
    <name type="scientific">Rhipicephalus zambeziensis</name>
    <dbReference type="NCBI Taxonomy" id="60191"/>
    <lineage>
        <taxon>Eukaryota</taxon>
        <taxon>Metazoa</taxon>
        <taxon>Ecdysozoa</taxon>
        <taxon>Arthropoda</taxon>
        <taxon>Chelicerata</taxon>
        <taxon>Arachnida</taxon>
        <taxon>Acari</taxon>
        <taxon>Parasitiformes</taxon>
        <taxon>Ixodida</taxon>
        <taxon>Ixodoidea</taxon>
        <taxon>Ixodidae</taxon>
        <taxon>Rhipicephalinae</taxon>
        <taxon>Rhipicephalus</taxon>
        <taxon>Rhipicephalus</taxon>
    </lineage>
</organism>
<protein>
    <submittedName>
        <fullName evidence="2">Protein containing Transposase 21 domain</fullName>
    </submittedName>
</protein>
<dbReference type="EMBL" id="GFPF01008514">
    <property type="protein sequence ID" value="MAA19660.1"/>
    <property type="molecule type" value="Transcribed_RNA"/>
</dbReference>
<feature type="compositionally biased region" description="Polar residues" evidence="1">
    <location>
        <begin position="12"/>
        <end position="23"/>
    </location>
</feature>
<accession>A0A224Z0W6</accession>
<name>A0A224Z0W6_9ACAR</name>
<evidence type="ECO:0000256" key="1">
    <source>
        <dbReference type="SAM" id="MobiDB-lite"/>
    </source>
</evidence>